<evidence type="ECO:0000256" key="6">
    <source>
        <dbReference type="PROSITE-ProRule" id="PRU01016"/>
    </source>
</evidence>
<name>A0A504IY18_9FLAO</name>
<dbReference type="EC" id="2.1.1.37" evidence="8"/>
<dbReference type="Pfam" id="PF02086">
    <property type="entry name" value="MethyltransfD12"/>
    <property type="match status" value="1"/>
</dbReference>
<keyword evidence="4" id="KW-0680">Restriction system</keyword>
<dbReference type="PANTHER" id="PTHR46098">
    <property type="entry name" value="TRNA (CYTOSINE(38)-C(5))-METHYLTRANSFERASE"/>
    <property type="match status" value="1"/>
</dbReference>
<evidence type="ECO:0000313" key="10">
    <source>
        <dbReference type="Proteomes" id="UP000315540"/>
    </source>
</evidence>
<comment type="caution">
    <text evidence="9">The sequence shown here is derived from an EMBL/GenBank/DDBJ whole genome shotgun (WGS) entry which is preliminary data.</text>
</comment>
<dbReference type="InterPro" id="IPR029063">
    <property type="entry name" value="SAM-dependent_MTases_sf"/>
</dbReference>
<protein>
    <recommendedName>
        <fullName evidence="8">Cytosine-specific methyltransferase</fullName>
        <ecNumber evidence="8">2.1.1.37</ecNumber>
    </recommendedName>
</protein>
<dbReference type="Gene3D" id="3.40.50.150">
    <property type="entry name" value="Vaccinia Virus protein VP39"/>
    <property type="match status" value="3"/>
</dbReference>
<dbReference type="PROSITE" id="PS00095">
    <property type="entry name" value="C5_MTASE_2"/>
    <property type="match status" value="1"/>
</dbReference>
<feature type="active site" evidence="6">
    <location>
        <position position="76"/>
    </location>
</feature>
<evidence type="ECO:0000256" key="8">
    <source>
        <dbReference type="RuleBase" id="RU000417"/>
    </source>
</evidence>
<keyword evidence="3 6" id="KW-0949">S-adenosyl-L-methionine</keyword>
<comment type="similarity">
    <text evidence="6 7">Belongs to the class I-like SAM-binding methyltransferase superfamily. C5-methyltransferase family.</text>
</comment>
<dbReference type="PROSITE" id="PS00094">
    <property type="entry name" value="C5_MTASE_1"/>
    <property type="match status" value="1"/>
</dbReference>
<proteinExistence type="inferred from homology"/>
<evidence type="ECO:0000256" key="4">
    <source>
        <dbReference type="ARBA" id="ARBA00022747"/>
    </source>
</evidence>
<dbReference type="InterPro" id="IPR018117">
    <property type="entry name" value="C5_DNA_meth_AS"/>
</dbReference>
<evidence type="ECO:0000313" key="9">
    <source>
        <dbReference type="EMBL" id="TPN82924.1"/>
    </source>
</evidence>
<dbReference type="AlphaFoldDB" id="A0A504IY18"/>
<dbReference type="OrthoDB" id="32195at2"/>
<dbReference type="GO" id="GO:0009007">
    <property type="term" value="F:site-specific DNA-methyltransferase (adenine-specific) activity"/>
    <property type="evidence" value="ECO:0007669"/>
    <property type="project" value="UniProtKB-EC"/>
</dbReference>
<comment type="catalytic activity">
    <reaction evidence="5 8">
        <text>a 2'-deoxycytidine in DNA + S-adenosyl-L-methionine = a 5-methyl-2'-deoxycytidine in DNA + S-adenosyl-L-homocysteine + H(+)</text>
        <dbReference type="Rhea" id="RHEA:13681"/>
        <dbReference type="Rhea" id="RHEA-COMP:11369"/>
        <dbReference type="Rhea" id="RHEA-COMP:11370"/>
        <dbReference type="ChEBI" id="CHEBI:15378"/>
        <dbReference type="ChEBI" id="CHEBI:57856"/>
        <dbReference type="ChEBI" id="CHEBI:59789"/>
        <dbReference type="ChEBI" id="CHEBI:85452"/>
        <dbReference type="ChEBI" id="CHEBI:85454"/>
        <dbReference type="EC" id="2.1.1.37"/>
    </reaction>
</comment>
<accession>A0A504IY18</accession>
<organism evidence="9 10">
    <name type="scientific">Aquimarina algicola</name>
    <dbReference type="NCBI Taxonomy" id="2589995"/>
    <lineage>
        <taxon>Bacteria</taxon>
        <taxon>Pseudomonadati</taxon>
        <taxon>Bacteroidota</taxon>
        <taxon>Flavobacteriia</taxon>
        <taxon>Flavobacteriales</taxon>
        <taxon>Flavobacteriaceae</taxon>
        <taxon>Aquimarina</taxon>
    </lineage>
</organism>
<evidence type="ECO:0000256" key="7">
    <source>
        <dbReference type="RuleBase" id="RU000416"/>
    </source>
</evidence>
<reference evidence="9 10" key="1">
    <citation type="submission" date="2019-06" db="EMBL/GenBank/DDBJ databases">
        <authorList>
            <person name="Meng X."/>
        </authorList>
    </citation>
    <scope>NUCLEOTIDE SEQUENCE [LARGE SCALE GENOMIC DNA]</scope>
    <source>
        <strain evidence="9 10">M625</strain>
    </source>
</reference>
<evidence type="ECO:0000256" key="1">
    <source>
        <dbReference type="ARBA" id="ARBA00022603"/>
    </source>
</evidence>
<keyword evidence="10" id="KW-1185">Reference proteome</keyword>
<dbReference type="PRINTS" id="PR00105">
    <property type="entry name" value="C5METTRFRASE"/>
</dbReference>
<evidence type="ECO:0000256" key="2">
    <source>
        <dbReference type="ARBA" id="ARBA00022679"/>
    </source>
</evidence>
<dbReference type="PROSITE" id="PS51679">
    <property type="entry name" value="SAM_MT_C5"/>
    <property type="match status" value="1"/>
</dbReference>
<dbReference type="SUPFAM" id="SSF53335">
    <property type="entry name" value="S-adenosyl-L-methionine-dependent methyltransferases"/>
    <property type="match status" value="2"/>
</dbReference>
<dbReference type="PANTHER" id="PTHR46098:SF1">
    <property type="entry name" value="TRNA (CYTOSINE(38)-C(5))-METHYLTRANSFERASE"/>
    <property type="match status" value="1"/>
</dbReference>
<dbReference type="GO" id="GO:0003886">
    <property type="term" value="F:DNA (cytosine-5-)-methyltransferase activity"/>
    <property type="evidence" value="ECO:0007669"/>
    <property type="project" value="UniProtKB-EC"/>
</dbReference>
<dbReference type="Proteomes" id="UP000315540">
    <property type="component" value="Unassembled WGS sequence"/>
</dbReference>
<dbReference type="InterPro" id="IPR012327">
    <property type="entry name" value="MeTrfase_D12"/>
</dbReference>
<sequence>MRALTLLDLFSGIGGFSLGLQQAGFSFKKHYFSEIDPFAIANYQYNFKHSIYAGPIENIKKGSVESPDIICFGSPCQDLSIAGKRKGIKGEKSKIFFEAIRILNLYTPRLFIFENVKGLFSSNQGKDFEIVLRSFADLGIYDIQWQLLNTAWFLPQNRERIYLVGSLREKTRPQIFPIGESPKKTENRTRKKLEEANISPTIDTKVGDHGNYAPYIFTIRNGRKVPGGAKVEIRKDSSTNCITGVDQDNLVVNDWTPLKVERTDKAKKIRKANQKKGKDYAPFQEKQFVPRKDGKTGAITAHPQSENLLHNLGNIRRFTPLECERLQGFPDHWTKYGIREGKQIELSDSRRYQLTGNAVSVPVIKAIGERIKASSIFKKHIINTKEPKVSPLEGLGKIGKTPVSYYGGKQNLVKRILSLIPKHNLYCEPFVGGAAVFFAKEPSPVEVINDLDGKVVNFYQVCKLHFSKLQKMIQSTPHSRKLHTETKDILQDPNEKDKIKKAWAFWVQTNMSFSSKIYGGYAYERKTNGVSRTIRNKKDQFTKDICERLELVDIECNDALTVIKSRDTKESFFYIDPPYFNSDMGHYKGYTEQDFKDLLEVLTKIKGKFLLSSYPSEILKKYAKKHKWFQQSITQTVSVTKNSRDKKKTEVFTANYNLSTVNTALSGTEGNIKEMMLLKAKAIRLRFSFATN</sequence>
<dbReference type="InterPro" id="IPR050750">
    <property type="entry name" value="C5-MTase"/>
</dbReference>
<dbReference type="InterPro" id="IPR031303">
    <property type="entry name" value="C5_meth_CS"/>
</dbReference>
<dbReference type="EMBL" id="VFWZ01000008">
    <property type="protein sequence ID" value="TPN82924.1"/>
    <property type="molecule type" value="Genomic_DNA"/>
</dbReference>
<dbReference type="InterPro" id="IPR001525">
    <property type="entry name" value="C5_MeTfrase"/>
</dbReference>
<dbReference type="GO" id="GO:0009307">
    <property type="term" value="P:DNA restriction-modification system"/>
    <property type="evidence" value="ECO:0007669"/>
    <property type="project" value="UniProtKB-KW"/>
</dbReference>
<dbReference type="Gene3D" id="3.90.120.10">
    <property type="entry name" value="DNA Methylase, subunit A, domain 2"/>
    <property type="match status" value="1"/>
</dbReference>
<dbReference type="RefSeq" id="WP_140596378.1">
    <property type="nucleotide sequence ID" value="NZ_VFWZ01000008.1"/>
</dbReference>
<evidence type="ECO:0000256" key="3">
    <source>
        <dbReference type="ARBA" id="ARBA00022691"/>
    </source>
</evidence>
<evidence type="ECO:0000256" key="5">
    <source>
        <dbReference type="ARBA" id="ARBA00047422"/>
    </source>
</evidence>
<dbReference type="NCBIfam" id="TIGR00675">
    <property type="entry name" value="dcm"/>
    <property type="match status" value="1"/>
</dbReference>
<keyword evidence="1 6" id="KW-0489">Methyltransferase</keyword>
<dbReference type="Pfam" id="PF00145">
    <property type="entry name" value="DNA_methylase"/>
    <property type="match status" value="1"/>
</dbReference>
<gene>
    <name evidence="9" type="primary">dcm</name>
    <name evidence="9" type="ORF">FHK87_21090</name>
</gene>
<keyword evidence="2 6" id="KW-0808">Transferase</keyword>
<dbReference type="GO" id="GO:0032259">
    <property type="term" value="P:methylation"/>
    <property type="evidence" value="ECO:0007669"/>
    <property type="project" value="UniProtKB-KW"/>
</dbReference>